<feature type="repeat" description="PPR" evidence="2">
    <location>
        <begin position="276"/>
        <end position="310"/>
    </location>
</feature>
<evidence type="ECO:0000256" key="2">
    <source>
        <dbReference type="PROSITE-ProRule" id="PRU00708"/>
    </source>
</evidence>
<reference evidence="4 5" key="1">
    <citation type="journal article" date="2017" name="Nature">
        <title>The Apostasia genome and the evolution of orchids.</title>
        <authorList>
            <person name="Zhang G.Q."/>
            <person name="Liu K.W."/>
            <person name="Li Z."/>
            <person name="Lohaus R."/>
            <person name="Hsiao Y.Y."/>
            <person name="Niu S.C."/>
            <person name="Wang J.Y."/>
            <person name="Lin Y.C."/>
            <person name="Xu Q."/>
            <person name="Chen L.J."/>
            <person name="Yoshida K."/>
            <person name="Fujiwara S."/>
            <person name="Wang Z.W."/>
            <person name="Zhang Y.Q."/>
            <person name="Mitsuda N."/>
            <person name="Wang M."/>
            <person name="Liu G.H."/>
            <person name="Pecoraro L."/>
            <person name="Huang H.X."/>
            <person name="Xiao X.J."/>
            <person name="Lin M."/>
            <person name="Wu X.Y."/>
            <person name="Wu W.L."/>
            <person name="Chen Y.Y."/>
            <person name="Chang S.B."/>
            <person name="Sakamoto S."/>
            <person name="Ohme-Takagi M."/>
            <person name="Yagi M."/>
            <person name="Zeng S.J."/>
            <person name="Shen C.Y."/>
            <person name="Yeh C.M."/>
            <person name="Luo Y.B."/>
            <person name="Tsai W.C."/>
            <person name="Van de Peer Y."/>
            <person name="Liu Z.J."/>
        </authorList>
    </citation>
    <scope>NUCLEOTIDE SEQUENCE [LARGE SCALE GENOMIC DNA]</scope>
    <source>
        <strain evidence="5">cv. Shenzhen</strain>
        <tissue evidence="4">Stem</tissue>
    </source>
</reference>
<evidence type="ECO:0000256" key="1">
    <source>
        <dbReference type="ARBA" id="ARBA00022737"/>
    </source>
</evidence>
<keyword evidence="5" id="KW-1185">Reference proteome</keyword>
<keyword evidence="4" id="KW-0378">Hydrolase</keyword>
<proteinExistence type="predicted"/>
<dbReference type="InterPro" id="IPR002885">
    <property type="entry name" value="PPR_rpt"/>
</dbReference>
<feature type="repeat" description="PPR" evidence="2">
    <location>
        <begin position="480"/>
        <end position="514"/>
    </location>
</feature>
<name>A0A2I0ANN5_9ASPA</name>
<evidence type="ECO:0000256" key="3">
    <source>
        <dbReference type="SAM" id="MobiDB-lite"/>
    </source>
</evidence>
<dbReference type="GO" id="GO:0016787">
    <property type="term" value="F:hydrolase activity"/>
    <property type="evidence" value="ECO:0007669"/>
    <property type="project" value="UniProtKB-KW"/>
</dbReference>
<dbReference type="InterPro" id="IPR046960">
    <property type="entry name" value="PPR_At4g14850-like_plant"/>
</dbReference>
<feature type="repeat" description="PPR" evidence="2">
    <location>
        <begin position="581"/>
        <end position="615"/>
    </location>
</feature>
<dbReference type="GO" id="GO:0009451">
    <property type="term" value="P:RNA modification"/>
    <property type="evidence" value="ECO:0007669"/>
    <property type="project" value="InterPro"/>
</dbReference>
<evidence type="ECO:0000313" key="5">
    <source>
        <dbReference type="Proteomes" id="UP000236161"/>
    </source>
</evidence>
<feature type="compositionally biased region" description="Low complexity" evidence="3">
    <location>
        <begin position="41"/>
        <end position="50"/>
    </location>
</feature>
<dbReference type="Pfam" id="PF01535">
    <property type="entry name" value="PPR"/>
    <property type="match status" value="5"/>
</dbReference>
<dbReference type="AlphaFoldDB" id="A0A2I0ANN5"/>
<dbReference type="PANTHER" id="PTHR47926">
    <property type="entry name" value="PENTATRICOPEPTIDE REPEAT-CONTAINING PROTEIN"/>
    <property type="match status" value="1"/>
</dbReference>
<dbReference type="GO" id="GO:0003723">
    <property type="term" value="F:RNA binding"/>
    <property type="evidence" value="ECO:0007669"/>
    <property type="project" value="InterPro"/>
</dbReference>
<organism evidence="4 5">
    <name type="scientific">Apostasia shenzhenica</name>
    <dbReference type="NCBI Taxonomy" id="1088818"/>
    <lineage>
        <taxon>Eukaryota</taxon>
        <taxon>Viridiplantae</taxon>
        <taxon>Streptophyta</taxon>
        <taxon>Embryophyta</taxon>
        <taxon>Tracheophyta</taxon>
        <taxon>Spermatophyta</taxon>
        <taxon>Magnoliopsida</taxon>
        <taxon>Liliopsida</taxon>
        <taxon>Asparagales</taxon>
        <taxon>Orchidaceae</taxon>
        <taxon>Apostasioideae</taxon>
        <taxon>Apostasia</taxon>
    </lineage>
</organism>
<dbReference type="PROSITE" id="PS51375">
    <property type="entry name" value="PPR"/>
    <property type="match status" value="5"/>
</dbReference>
<dbReference type="FunFam" id="1.25.40.10:FF:000285">
    <property type="entry name" value="Pentatricopeptide repeat-containing protein, chloroplastic"/>
    <property type="match status" value="1"/>
</dbReference>
<dbReference type="Gene3D" id="1.25.40.10">
    <property type="entry name" value="Tetratricopeptide repeat domain"/>
    <property type="match status" value="5"/>
</dbReference>
<dbReference type="InterPro" id="IPR011990">
    <property type="entry name" value="TPR-like_helical_dom_sf"/>
</dbReference>
<gene>
    <name evidence="4" type="primary">PCMP-A3</name>
    <name evidence="4" type="ORF">AXF42_Ash002481</name>
</gene>
<dbReference type="NCBIfam" id="TIGR00756">
    <property type="entry name" value="PPR"/>
    <property type="match status" value="4"/>
</dbReference>
<sequence length="683" mass="76403">MDSKIFPVPITTSSFKVPGKPSLPPAATVVPPARLPPSSPPAVQSPSTVPRHPKFPERAAFPESLPLHSKNPKSIYRDIQRLARRGKLRQTLTILDYLEHRGIPVSPTTFSALLSAASQAKSLSSARQIHVHLRINGLDRNEFLLTKLVETYAVCGSTADAWGVFAELSPSSVYPWNALLRGSISGGRRWGHEPLSVFLSMREAGVEVNEHTFSSLLKSFAGSPALTQGMKTHALLIKNGFAGAPWLIKTGLIDVYFKCGRTRMAIKVFDEMPEKDIVVWGTVIAGFAHNKLHREALNSFRHMGDNRIEPNSVVLTSLLPVVAELLQRNLGREIHCYVMKRFRNYTKMVSIQTGLIDMYCRCKDMVSARGVFYSISERNEVCWTALMSGYASNNRHEQALRTIVWMQQEGIKPDIVSIATVLPISAKLKAWRHGQEIHAYALKHLFLPNVPISTSLITMYSECGKQVSCCKVFDEMPRKNLIAWTALLESYLRAGWPVESLQVFRTMLRANQRPDALILCRILKATGDLSALKLGKEIHAQVFKLKLDMYFLLVAGIVNFYGKCREIQKARKVFDGAQSRGSLTWTAVIEACCYNKEYKEALDLFNEMLSAGYSPNNFTFSAVFSMCDQAGLADEALRLFDAMIRQHNVNATKGHCDCMIGLLMRSGRMDEAQRFAMLRSTLV</sequence>
<protein>
    <submittedName>
        <fullName evidence="4">Pentatricopeptide repeat-containing protein</fullName>
        <ecNumber evidence="4">3.6.4.12</ecNumber>
    </submittedName>
</protein>
<dbReference type="OrthoDB" id="1891906at2759"/>
<dbReference type="EMBL" id="KZ451969">
    <property type="protein sequence ID" value="PKA57177.1"/>
    <property type="molecule type" value="Genomic_DNA"/>
</dbReference>
<dbReference type="PANTHER" id="PTHR47926:SF354">
    <property type="entry name" value="REPEAT (PPR-LIKE) SUPERFAMILY PROTEIN, PUTATIVE-RELATED"/>
    <property type="match status" value="1"/>
</dbReference>
<feature type="region of interest" description="Disordered" evidence="3">
    <location>
        <begin position="17"/>
        <end position="55"/>
    </location>
</feature>
<dbReference type="GO" id="GO:0003678">
    <property type="term" value="F:DNA helicase activity"/>
    <property type="evidence" value="ECO:0007669"/>
    <property type="project" value="UniProtKB-EC"/>
</dbReference>
<accession>A0A2I0ANN5</accession>
<feature type="repeat" description="PPR" evidence="2">
    <location>
        <begin position="379"/>
        <end position="413"/>
    </location>
</feature>
<dbReference type="Proteomes" id="UP000236161">
    <property type="component" value="Unassembled WGS sequence"/>
</dbReference>
<dbReference type="EC" id="3.6.4.12" evidence="4"/>
<dbReference type="STRING" id="1088818.A0A2I0ANN5"/>
<feature type="repeat" description="PPR" evidence="2">
    <location>
        <begin position="616"/>
        <end position="646"/>
    </location>
</feature>
<keyword evidence="1" id="KW-0677">Repeat</keyword>
<evidence type="ECO:0000313" key="4">
    <source>
        <dbReference type="EMBL" id="PKA57177.1"/>
    </source>
</evidence>
<dbReference type="Pfam" id="PF13041">
    <property type="entry name" value="PPR_2"/>
    <property type="match status" value="2"/>
</dbReference>